<evidence type="ECO:0000313" key="1">
    <source>
        <dbReference type="EMBL" id="KAG0414995.1"/>
    </source>
</evidence>
<organism evidence="1 2">
    <name type="scientific">Ixodes persulcatus</name>
    <name type="common">Taiga tick</name>
    <dbReference type="NCBI Taxonomy" id="34615"/>
    <lineage>
        <taxon>Eukaryota</taxon>
        <taxon>Metazoa</taxon>
        <taxon>Ecdysozoa</taxon>
        <taxon>Arthropoda</taxon>
        <taxon>Chelicerata</taxon>
        <taxon>Arachnida</taxon>
        <taxon>Acari</taxon>
        <taxon>Parasitiformes</taxon>
        <taxon>Ixodida</taxon>
        <taxon>Ixodoidea</taxon>
        <taxon>Ixodidae</taxon>
        <taxon>Ixodinae</taxon>
        <taxon>Ixodes</taxon>
    </lineage>
</organism>
<dbReference type="EMBL" id="JABSTQ010011123">
    <property type="protein sequence ID" value="KAG0414995.1"/>
    <property type="molecule type" value="Genomic_DNA"/>
</dbReference>
<accession>A0AC60P6H4</accession>
<protein>
    <submittedName>
        <fullName evidence="1">Uncharacterized protein</fullName>
    </submittedName>
</protein>
<reference evidence="1 2" key="1">
    <citation type="journal article" date="2020" name="Cell">
        <title>Large-Scale Comparative Analyses of Tick Genomes Elucidate Their Genetic Diversity and Vector Capacities.</title>
        <authorList>
            <consortium name="Tick Genome and Microbiome Consortium (TIGMIC)"/>
            <person name="Jia N."/>
            <person name="Wang J."/>
            <person name="Shi W."/>
            <person name="Du L."/>
            <person name="Sun Y."/>
            <person name="Zhan W."/>
            <person name="Jiang J.F."/>
            <person name="Wang Q."/>
            <person name="Zhang B."/>
            <person name="Ji P."/>
            <person name="Bell-Sakyi L."/>
            <person name="Cui X.M."/>
            <person name="Yuan T.T."/>
            <person name="Jiang B.G."/>
            <person name="Yang W.F."/>
            <person name="Lam T.T."/>
            <person name="Chang Q.C."/>
            <person name="Ding S.J."/>
            <person name="Wang X.J."/>
            <person name="Zhu J.G."/>
            <person name="Ruan X.D."/>
            <person name="Zhao L."/>
            <person name="Wei J.T."/>
            <person name="Ye R.Z."/>
            <person name="Que T.C."/>
            <person name="Du C.H."/>
            <person name="Zhou Y.H."/>
            <person name="Cheng J.X."/>
            <person name="Dai P.F."/>
            <person name="Guo W.B."/>
            <person name="Han X.H."/>
            <person name="Huang E.J."/>
            <person name="Li L.F."/>
            <person name="Wei W."/>
            <person name="Gao Y.C."/>
            <person name="Liu J.Z."/>
            <person name="Shao H.Z."/>
            <person name="Wang X."/>
            <person name="Wang C.C."/>
            <person name="Yang T.C."/>
            <person name="Huo Q.B."/>
            <person name="Li W."/>
            <person name="Chen H.Y."/>
            <person name="Chen S.E."/>
            <person name="Zhou L.G."/>
            <person name="Ni X.B."/>
            <person name="Tian J.H."/>
            <person name="Sheng Y."/>
            <person name="Liu T."/>
            <person name="Pan Y.S."/>
            <person name="Xia L.Y."/>
            <person name="Li J."/>
            <person name="Zhao F."/>
            <person name="Cao W.C."/>
        </authorList>
    </citation>
    <scope>NUCLEOTIDE SEQUENCE [LARGE SCALE GENOMIC DNA]</scope>
    <source>
        <strain evidence="1">Iper-2018</strain>
    </source>
</reference>
<comment type="caution">
    <text evidence="1">The sequence shown here is derived from an EMBL/GenBank/DDBJ whole genome shotgun (WGS) entry which is preliminary data.</text>
</comment>
<evidence type="ECO:0000313" key="2">
    <source>
        <dbReference type="Proteomes" id="UP000805193"/>
    </source>
</evidence>
<keyword evidence="2" id="KW-1185">Reference proteome</keyword>
<dbReference type="Proteomes" id="UP000805193">
    <property type="component" value="Unassembled WGS sequence"/>
</dbReference>
<gene>
    <name evidence="1" type="ORF">HPB47_007838</name>
</gene>
<name>A0AC60P6H4_IXOPE</name>
<sequence>MDVSGTPCGPLAVMGDPFQRGGGGLRERQCGVGRIQRRSSVIVFGALQEEVAGVGPLAASLAVTQRPTASTLTMPTVCLVRNCSTTYRSAPNVRFHNLPREQHRRALWLRAIDRDGPDDIGDRDTSDWSDVVDVVVEASTSHRMVDGWAQTTRNVVTASCQTDGGDVQTRLDNTTEEVSPRDDRKFIVFESSLKKLFKVCRTCYAPCKSVSRVSGTMLKVQTLCAKNHCLLWRSQPVMNGKAAGNVLMSAGILFTGASPTSVLRTLEHINIQVFTLRTFHNYQRGYLLPAINKIWREQQEELFLQLEGQEVDLAGDGRCDSPGFSAKYMTYSLHAAQLNKILHFEQVQVGECAEVKSSTSMEKHAFLKCLEKVKDRGLSVVSMTTDRHVQIAKHMRTEEPTIRHYFDGWHISKGIKKKLAAQAKRAGCSVLDVWIQPASNHLFWCAALSDGNQELLLDMWKSVQNHVANKHTDHPGLYTHCAHEDLGEREWLVPGTRAHDKFVEVTMAPRLLKDIRQLAPSTHTFSLEAFHSVLIGFAPKFDNGG</sequence>
<proteinExistence type="predicted"/>